<evidence type="ECO:0000313" key="8">
    <source>
        <dbReference type="EMBL" id="AHE52712.1"/>
    </source>
</evidence>
<gene>
    <name evidence="8" type="ORF">NX02_04855</name>
</gene>
<dbReference type="PANTHER" id="PTHR42948:SF1">
    <property type="entry name" value="TRANSPORTER"/>
    <property type="match status" value="1"/>
</dbReference>
<dbReference type="InterPro" id="IPR000175">
    <property type="entry name" value="Na/ntran_symport"/>
</dbReference>
<dbReference type="PROSITE" id="PS00610">
    <property type="entry name" value="NA_NEUROTRAN_SYMP_1"/>
    <property type="match status" value="1"/>
</dbReference>
<dbReference type="GO" id="GO:0015293">
    <property type="term" value="F:symporter activity"/>
    <property type="evidence" value="ECO:0007669"/>
    <property type="project" value="UniProtKB-KW"/>
</dbReference>
<dbReference type="Pfam" id="PF00209">
    <property type="entry name" value="SNF"/>
    <property type="match status" value="2"/>
</dbReference>
<feature type="transmembrane region" description="Helical" evidence="7">
    <location>
        <begin position="155"/>
        <end position="173"/>
    </location>
</feature>
<dbReference type="NCBIfam" id="NF037979">
    <property type="entry name" value="Na_transp"/>
    <property type="match status" value="1"/>
</dbReference>
<keyword evidence="5 7" id="KW-0472">Membrane</keyword>
<dbReference type="SUPFAM" id="SSF161070">
    <property type="entry name" value="SNF-like"/>
    <property type="match status" value="1"/>
</dbReference>
<comment type="subcellular location">
    <subcellularLocation>
        <location evidence="1">Membrane</location>
        <topology evidence="1">Multi-pass membrane protein</topology>
    </subcellularLocation>
</comment>
<dbReference type="AlphaFoldDB" id="W0A8A1"/>
<dbReference type="OrthoDB" id="9762833at2"/>
<evidence type="ECO:0000256" key="6">
    <source>
        <dbReference type="RuleBase" id="RU003732"/>
    </source>
</evidence>
<dbReference type="PATRIC" id="fig|1123269.5.peg.943"/>
<feature type="transmembrane region" description="Helical" evidence="7">
    <location>
        <begin position="261"/>
        <end position="287"/>
    </location>
</feature>
<dbReference type="RefSeq" id="WP_025291009.1">
    <property type="nucleotide sequence ID" value="NZ_CP006644.1"/>
</dbReference>
<dbReference type="HOGENOM" id="CLU_006855_3_4_5"/>
<evidence type="ECO:0000256" key="1">
    <source>
        <dbReference type="ARBA" id="ARBA00004141"/>
    </source>
</evidence>
<reference evidence="8 9" key="1">
    <citation type="submission" date="2013-07" db="EMBL/GenBank/DDBJ databases">
        <title>Completed genome of Sphingomonas sanxanigenens NX02.</title>
        <authorList>
            <person name="Ma T."/>
            <person name="Huang H."/>
            <person name="Wu M."/>
            <person name="Li X."/>
            <person name="Li G."/>
        </authorList>
    </citation>
    <scope>NUCLEOTIDE SEQUENCE [LARGE SCALE GENOMIC DNA]</scope>
    <source>
        <strain evidence="8 9">NX02</strain>
    </source>
</reference>
<keyword evidence="4 7" id="KW-1133">Transmembrane helix</keyword>
<dbReference type="KEGG" id="ssan:NX02_04855"/>
<proteinExistence type="inferred from homology"/>
<dbReference type="PROSITE" id="PS50267">
    <property type="entry name" value="NA_NEUROTRAN_SYMP_3"/>
    <property type="match status" value="1"/>
</dbReference>
<keyword evidence="9" id="KW-1185">Reference proteome</keyword>
<feature type="transmembrane region" description="Helical" evidence="7">
    <location>
        <begin position="18"/>
        <end position="36"/>
    </location>
</feature>
<dbReference type="CDD" id="cd10336">
    <property type="entry name" value="SLC6sbd_Tyt1-Like"/>
    <property type="match status" value="1"/>
</dbReference>
<evidence type="ECO:0000256" key="3">
    <source>
        <dbReference type="ARBA" id="ARBA00022692"/>
    </source>
</evidence>
<dbReference type="InterPro" id="IPR037272">
    <property type="entry name" value="SNS_sf"/>
</dbReference>
<dbReference type="eggNOG" id="COG0733">
    <property type="taxonomic scope" value="Bacteria"/>
</dbReference>
<evidence type="ECO:0000256" key="2">
    <source>
        <dbReference type="ARBA" id="ARBA00022448"/>
    </source>
</evidence>
<dbReference type="STRING" id="1123269.NX02_04855"/>
<feature type="transmembrane region" description="Helical" evidence="7">
    <location>
        <begin position="91"/>
        <end position="113"/>
    </location>
</feature>
<accession>W0A8A1</accession>
<organism evidence="8 9">
    <name type="scientific">Sphingomonas sanxanigenens DSM 19645 = NX02</name>
    <dbReference type="NCBI Taxonomy" id="1123269"/>
    <lineage>
        <taxon>Bacteria</taxon>
        <taxon>Pseudomonadati</taxon>
        <taxon>Pseudomonadota</taxon>
        <taxon>Alphaproteobacteria</taxon>
        <taxon>Sphingomonadales</taxon>
        <taxon>Sphingomonadaceae</taxon>
        <taxon>Sphingomonas</taxon>
    </lineage>
</organism>
<dbReference type="Proteomes" id="UP000018851">
    <property type="component" value="Chromosome"/>
</dbReference>
<protein>
    <recommendedName>
        <fullName evidence="6">Transporter</fullName>
    </recommendedName>
</protein>
<comment type="similarity">
    <text evidence="6">Belongs to the sodium:neurotransmitter symporter (SNF) (TC 2.A.22) family.</text>
</comment>
<dbReference type="InterPro" id="IPR047218">
    <property type="entry name" value="YocR/YhdH-like"/>
</dbReference>
<evidence type="ECO:0000256" key="5">
    <source>
        <dbReference type="ARBA" id="ARBA00023136"/>
    </source>
</evidence>
<feature type="transmembrane region" description="Helical" evidence="7">
    <location>
        <begin position="48"/>
        <end position="70"/>
    </location>
</feature>
<dbReference type="EMBL" id="CP006644">
    <property type="protein sequence ID" value="AHE52712.1"/>
    <property type="molecule type" value="Genomic_DNA"/>
</dbReference>
<keyword evidence="3 6" id="KW-0812">Transmembrane</keyword>
<feature type="transmembrane region" description="Helical" evidence="7">
    <location>
        <begin position="436"/>
        <end position="457"/>
    </location>
</feature>
<keyword evidence="6" id="KW-0769">Symport</keyword>
<sequence>MTDAGDGANREVWTSKLAYLYATAAAAIGLGSLWRFPYVAGANGGGAFVILYILFVGIICLPIMIGEMAVGRRGHGSVIGSMRRLVAAEGASRAWLAIGWLSLTIPFFGLSYYSVVAGWGADYARLAIAQGFTGIDADGSRALFEELIGSPWRQVAFQGAFIAAVAFVVARGVRRGIELVSRIKMTALFVVLLGLVLYNAVTVGLGPALDFLFYPDFSRMTGTGVLTALGQALFSTAIGVGVLMTYSAYLPKGVSLPQSAALVSGSVIFIAMMAGLAIFPSVLFYGLEPTEGPNLIFVTLPVAFGGMPGGRIVSIAFFCLIALGAFTTAVGMLEPVVAWLIERTGWRRGPLAWLTAAAIYAVGLPSMLSFNLLKDVHPLGFLPPFAGKTFFDVLDFGIADLLLPLNALLIALFAGWAIRRTITPAETDLSPTGYRVWHFAVAIVAPAAIVGLMIHILA</sequence>
<dbReference type="GO" id="GO:0016020">
    <property type="term" value="C:membrane"/>
    <property type="evidence" value="ECO:0007669"/>
    <property type="project" value="UniProtKB-SubCell"/>
</dbReference>
<name>W0A8A1_9SPHN</name>
<evidence type="ECO:0000313" key="9">
    <source>
        <dbReference type="Proteomes" id="UP000018851"/>
    </source>
</evidence>
<feature type="transmembrane region" description="Helical" evidence="7">
    <location>
        <begin position="393"/>
        <end position="416"/>
    </location>
</feature>
<keyword evidence="2 6" id="KW-0813">Transport</keyword>
<dbReference type="PANTHER" id="PTHR42948">
    <property type="entry name" value="TRANSPORTER"/>
    <property type="match status" value="1"/>
</dbReference>
<feature type="transmembrane region" description="Helical" evidence="7">
    <location>
        <begin position="185"/>
        <end position="205"/>
    </location>
</feature>
<evidence type="ECO:0000256" key="4">
    <source>
        <dbReference type="ARBA" id="ARBA00022989"/>
    </source>
</evidence>
<feature type="transmembrane region" description="Helical" evidence="7">
    <location>
        <begin position="315"/>
        <end position="341"/>
    </location>
</feature>
<feature type="transmembrane region" description="Helical" evidence="7">
    <location>
        <begin position="225"/>
        <end position="249"/>
    </location>
</feature>
<feature type="transmembrane region" description="Helical" evidence="7">
    <location>
        <begin position="353"/>
        <end position="373"/>
    </location>
</feature>
<evidence type="ECO:0000256" key="7">
    <source>
        <dbReference type="SAM" id="Phobius"/>
    </source>
</evidence>
<dbReference type="PRINTS" id="PR00176">
    <property type="entry name" value="NANEUSMPORT"/>
</dbReference>